<dbReference type="PROSITE" id="PS50853">
    <property type="entry name" value="FN3"/>
    <property type="match status" value="1"/>
</dbReference>
<feature type="domain" description="Ig-like" evidence="11">
    <location>
        <begin position="17"/>
        <end position="127"/>
    </location>
</feature>
<gene>
    <name evidence="13" type="primary">NPHS1</name>
</gene>
<keyword evidence="8" id="KW-1015">Disulfide bond</keyword>
<name>A0A3B4BVG3_PYGNA</name>
<dbReference type="FunFam" id="2.60.40.10:FF:000719">
    <property type="entry name" value="nephrin isoform X1"/>
    <property type="match status" value="1"/>
</dbReference>
<evidence type="ECO:0000313" key="14">
    <source>
        <dbReference type="Proteomes" id="UP001501920"/>
    </source>
</evidence>
<dbReference type="AlphaFoldDB" id="A0A3B4BVG3"/>
<keyword evidence="5" id="KW-0677">Repeat</keyword>
<dbReference type="PANTHER" id="PTHR11640">
    <property type="entry name" value="NEPHRIN"/>
    <property type="match status" value="1"/>
</dbReference>
<dbReference type="Ensembl" id="ENSPNAT00000010360.2">
    <property type="protein sequence ID" value="ENSPNAP00000002489.2"/>
    <property type="gene ID" value="ENSPNAG00000008922.2"/>
</dbReference>
<evidence type="ECO:0000256" key="7">
    <source>
        <dbReference type="ARBA" id="ARBA00023136"/>
    </source>
</evidence>
<evidence type="ECO:0000256" key="1">
    <source>
        <dbReference type="ARBA" id="ARBA00004479"/>
    </source>
</evidence>
<dbReference type="GO" id="GO:0098609">
    <property type="term" value="P:cell-cell adhesion"/>
    <property type="evidence" value="ECO:0007669"/>
    <property type="project" value="TreeGrafter"/>
</dbReference>
<evidence type="ECO:0000256" key="2">
    <source>
        <dbReference type="ARBA" id="ARBA00008637"/>
    </source>
</evidence>
<feature type="domain" description="Ig-like" evidence="11">
    <location>
        <begin position="749"/>
        <end position="845"/>
    </location>
</feature>
<proteinExistence type="inferred from homology"/>
<evidence type="ECO:0000256" key="4">
    <source>
        <dbReference type="ARBA" id="ARBA00022729"/>
    </source>
</evidence>
<reference evidence="13" key="2">
    <citation type="submission" date="2025-08" db="UniProtKB">
        <authorList>
            <consortium name="Ensembl"/>
        </authorList>
    </citation>
    <scope>IDENTIFICATION</scope>
</reference>
<dbReference type="Pfam" id="PF00041">
    <property type="entry name" value="fn3"/>
    <property type="match status" value="1"/>
</dbReference>
<evidence type="ECO:0000256" key="8">
    <source>
        <dbReference type="ARBA" id="ARBA00023157"/>
    </source>
</evidence>
<dbReference type="GeneTree" id="ENSGT00940000159510"/>
<dbReference type="InterPro" id="IPR007110">
    <property type="entry name" value="Ig-like_dom"/>
</dbReference>
<dbReference type="Gene3D" id="2.60.40.10">
    <property type="entry name" value="Immunoglobulins"/>
    <property type="match status" value="9"/>
</dbReference>
<dbReference type="PANTHER" id="PTHR11640:SF164">
    <property type="entry name" value="MAM DOMAIN-CONTAINING GLYCOSYLPHOSPHATIDYLINOSITOL ANCHOR PROTEIN 1"/>
    <property type="match status" value="1"/>
</dbReference>
<reference evidence="13" key="3">
    <citation type="submission" date="2025-09" db="UniProtKB">
        <authorList>
            <consortium name="Ensembl"/>
        </authorList>
    </citation>
    <scope>IDENTIFICATION</scope>
</reference>
<feature type="domain" description="Ig-like" evidence="11">
    <location>
        <begin position="571"/>
        <end position="657"/>
    </location>
</feature>
<evidence type="ECO:0000256" key="10">
    <source>
        <dbReference type="ARBA" id="ARBA00023319"/>
    </source>
</evidence>
<dbReference type="InterPro" id="IPR013783">
    <property type="entry name" value="Ig-like_fold"/>
</dbReference>
<feature type="domain" description="Fibronectin type-III" evidence="12">
    <location>
        <begin position="854"/>
        <end position="949"/>
    </location>
</feature>
<dbReference type="Proteomes" id="UP001501920">
    <property type="component" value="Chromosome 17"/>
</dbReference>
<dbReference type="GO" id="GO:0005886">
    <property type="term" value="C:plasma membrane"/>
    <property type="evidence" value="ECO:0007669"/>
    <property type="project" value="TreeGrafter"/>
</dbReference>
<dbReference type="OMA" id="FITVCHA"/>
<evidence type="ECO:0000259" key="11">
    <source>
        <dbReference type="PROSITE" id="PS50835"/>
    </source>
</evidence>
<dbReference type="FunFam" id="2.60.40.10:FF:000077">
    <property type="entry name" value="Kirre like nephrin family adhesion molecule 3"/>
    <property type="match status" value="1"/>
</dbReference>
<dbReference type="GO" id="GO:0050839">
    <property type="term" value="F:cell adhesion molecule binding"/>
    <property type="evidence" value="ECO:0007669"/>
    <property type="project" value="TreeGrafter"/>
</dbReference>
<feature type="domain" description="Ig-like" evidence="11">
    <location>
        <begin position="377"/>
        <end position="465"/>
    </location>
</feature>
<accession>A0A3B4BVG3</accession>
<sequence length="959" mass="105531">MDSECGNKEKFENHTLPYIRFTYGISGFAGVSGQQAFRTEPRNLTVRAGATALLKCEVLRASGAVQWVKDGLLLGPQRSLPGYPRYSMTGEENRGQYHLQIMDVHLEDDSPYECQVGRSKTSQPIVSRTVWLNVQIPPSEPYIEVDSEEPWVEGEEYTVTCIAPDAKPAADVIFYKVPPQAPVIEGLRSSEVKAGTFLRLVCLSYGGNPLATLHWTKNGEVLSTSWEVDTVSQKASSLLNMEVKPEDNEAVLCCESVNQVSRSPLSITRSLTVLFEPAEVTLLGSVEAVEGTKVTLCCHTSSSNPPVHIRWWLGFRELNNATVTISEGENGGMMTMSNLTHTVSREENGLPFTCEAFNKGTRFSSIQSKTLSVYYPPQKVWLDAPPEGTPLRSGMTVRLVCFSSGGNPAGRLTWLKVFPSKHVQSERGVSREFLLTLHPSDNLATYRCDATNEAKKVKSAEIKLQVQFPAVNVKIVVKQNELRAGQVLNLDCLAGSSNPKANISWSLGSTRLKGVDQAPKKAEYGGLSVSSKLALCLGSHHHDNRITCQVFSSLLSEGVNTFYTLNVLFPPEFAEDQPTEVQIIEDDMATLPVMVSANPDDVTCEWVFQGEKVRDHRYHFPEGWVLEIWNVSRRDAGHYRVECSNTEGKNSTIVKLDMKKDPVFVNVGDTADLMCEADANPINPGMFSWKWMGDGEVEELGEESEDGATGMLTLYEVTRAQAGPYQCTADNDIAPPASVVGQLIVRFAPELQKGAQWKKVASRGDGTTDVDILCQAEGVPRVTFNWAKNSLPLDFNNPRYIERTVREGVVHTSTLTVVNVSAALDYAVFTCTARNSQGEDSLDIQLLSTSYPDPPSDLKLLSVSSSSVTLEWMPGFDGGLIQNFRVRYRWAESASYLYVDVFPPRATVYTVTGLNPSTTYNFSVNAINPVGESSYADNGVVLTVTTLAEESIKWPGGCF</sequence>
<evidence type="ECO:0000313" key="13">
    <source>
        <dbReference type="Ensembl" id="ENSPNAP00000002489.2"/>
    </source>
</evidence>
<dbReference type="SUPFAM" id="SSF48726">
    <property type="entry name" value="Immunoglobulin"/>
    <property type="match status" value="8"/>
</dbReference>
<evidence type="ECO:0000259" key="12">
    <source>
        <dbReference type="PROSITE" id="PS50853"/>
    </source>
</evidence>
<dbReference type="Pfam" id="PF07679">
    <property type="entry name" value="I-set"/>
    <property type="match status" value="3"/>
</dbReference>
<comment type="subcellular location">
    <subcellularLocation>
        <location evidence="1">Membrane</location>
        <topology evidence="1">Single-pass type I membrane protein</topology>
    </subcellularLocation>
</comment>
<feature type="domain" description="Ig-like" evidence="11">
    <location>
        <begin position="469"/>
        <end position="566"/>
    </location>
</feature>
<feature type="domain" description="Ig-like" evidence="11">
    <location>
        <begin position="277"/>
        <end position="372"/>
    </location>
</feature>
<keyword evidence="10" id="KW-0393">Immunoglobulin domain</keyword>
<evidence type="ECO:0000256" key="9">
    <source>
        <dbReference type="ARBA" id="ARBA00023180"/>
    </source>
</evidence>
<dbReference type="InterPro" id="IPR003961">
    <property type="entry name" value="FN3_dom"/>
</dbReference>
<protein>
    <recommendedName>
        <fullName evidence="15">NPHS1 adhesion molecule, nephrin</fullName>
    </recommendedName>
</protein>
<dbReference type="InterPro" id="IPR003598">
    <property type="entry name" value="Ig_sub2"/>
</dbReference>
<comment type="similarity">
    <text evidence="2">Belongs to the immunoglobulin superfamily.</text>
</comment>
<dbReference type="GO" id="GO:0005911">
    <property type="term" value="C:cell-cell junction"/>
    <property type="evidence" value="ECO:0007669"/>
    <property type="project" value="TreeGrafter"/>
</dbReference>
<keyword evidence="9" id="KW-0325">Glycoprotein</keyword>
<dbReference type="InterPro" id="IPR003599">
    <property type="entry name" value="Ig_sub"/>
</dbReference>
<dbReference type="InterPro" id="IPR036116">
    <property type="entry name" value="FN3_sf"/>
</dbReference>
<dbReference type="SMART" id="SM00408">
    <property type="entry name" value="IGc2"/>
    <property type="match status" value="7"/>
</dbReference>
<feature type="domain" description="Ig-like" evidence="11">
    <location>
        <begin position="179"/>
        <end position="272"/>
    </location>
</feature>
<dbReference type="CDD" id="cd00063">
    <property type="entry name" value="FN3"/>
    <property type="match status" value="1"/>
</dbReference>
<evidence type="ECO:0000256" key="6">
    <source>
        <dbReference type="ARBA" id="ARBA00022989"/>
    </source>
</evidence>
<dbReference type="InterPro" id="IPR036179">
    <property type="entry name" value="Ig-like_dom_sf"/>
</dbReference>
<dbReference type="Pfam" id="PF08205">
    <property type="entry name" value="C2-set_2"/>
    <property type="match status" value="2"/>
</dbReference>
<dbReference type="SMART" id="SM00409">
    <property type="entry name" value="IG"/>
    <property type="match status" value="7"/>
</dbReference>
<reference evidence="13 14" key="1">
    <citation type="submission" date="2020-10" db="EMBL/GenBank/DDBJ databases">
        <title>Pygocentrus nattereri (red-bellied piranha) genome, fPygNat1, primary haplotype.</title>
        <authorList>
            <person name="Myers G."/>
            <person name="Meyer A."/>
            <person name="Karagic N."/>
            <person name="Pippel M."/>
            <person name="Winkler S."/>
            <person name="Tracey A."/>
            <person name="Wood J."/>
            <person name="Formenti G."/>
            <person name="Howe K."/>
            <person name="Fedrigo O."/>
            <person name="Jarvis E.D."/>
        </authorList>
    </citation>
    <scope>NUCLEOTIDE SEQUENCE [LARGE SCALE GENOMIC DNA]</scope>
</reference>
<dbReference type="FunFam" id="2.60.40.10:FF:000405">
    <property type="entry name" value="nephrin isoform X1"/>
    <property type="match status" value="1"/>
</dbReference>
<keyword evidence="7" id="KW-0472">Membrane</keyword>
<dbReference type="SUPFAM" id="SSF49265">
    <property type="entry name" value="Fibronectin type III"/>
    <property type="match status" value="1"/>
</dbReference>
<keyword evidence="4" id="KW-0732">Signal</keyword>
<keyword evidence="14" id="KW-1185">Reference proteome</keyword>
<dbReference type="InterPro" id="IPR051275">
    <property type="entry name" value="Cell_adhesion_signaling"/>
</dbReference>
<keyword evidence="3" id="KW-0812">Transmembrane</keyword>
<evidence type="ECO:0000256" key="3">
    <source>
        <dbReference type="ARBA" id="ARBA00022692"/>
    </source>
</evidence>
<dbReference type="PROSITE" id="PS50835">
    <property type="entry name" value="IG_LIKE"/>
    <property type="match status" value="8"/>
</dbReference>
<organism evidence="13 14">
    <name type="scientific">Pygocentrus nattereri</name>
    <name type="common">Red-bellied piranha</name>
    <dbReference type="NCBI Taxonomy" id="42514"/>
    <lineage>
        <taxon>Eukaryota</taxon>
        <taxon>Metazoa</taxon>
        <taxon>Chordata</taxon>
        <taxon>Craniata</taxon>
        <taxon>Vertebrata</taxon>
        <taxon>Euteleostomi</taxon>
        <taxon>Actinopterygii</taxon>
        <taxon>Neopterygii</taxon>
        <taxon>Teleostei</taxon>
        <taxon>Ostariophysi</taxon>
        <taxon>Characiformes</taxon>
        <taxon>Characoidei</taxon>
        <taxon>Pygocentrus</taxon>
    </lineage>
</organism>
<keyword evidence="6" id="KW-1133">Transmembrane helix</keyword>
<feature type="domain" description="Ig-like" evidence="11">
    <location>
        <begin position="668"/>
        <end position="740"/>
    </location>
</feature>
<evidence type="ECO:0000256" key="5">
    <source>
        <dbReference type="ARBA" id="ARBA00022737"/>
    </source>
</evidence>
<dbReference type="Pfam" id="PF13927">
    <property type="entry name" value="Ig_3"/>
    <property type="match status" value="1"/>
</dbReference>
<dbReference type="InterPro" id="IPR013098">
    <property type="entry name" value="Ig_I-set"/>
</dbReference>
<dbReference type="InterPro" id="IPR013162">
    <property type="entry name" value="CD80_C2-set"/>
</dbReference>
<evidence type="ECO:0008006" key="15">
    <source>
        <dbReference type="Google" id="ProtNLM"/>
    </source>
</evidence>
<dbReference type="SMART" id="SM00060">
    <property type="entry name" value="FN3"/>
    <property type="match status" value="1"/>
</dbReference>